<sequence length="121" mass="12930">MASVLILGFDPRTVPDVDGEALQAVLDKELARLQADSIDASLVMVAADQSDLSAFVTALSERDWDVVLIGGGIRNKAELTFFERVVNLVHRHAPGSAIAFNAGIGEIAEAARRWLPFSPAS</sequence>
<accession>A0ABS3XC05</accession>
<reference evidence="1 2" key="1">
    <citation type="submission" date="2020-11" db="EMBL/GenBank/DDBJ databases">
        <title>Streptomyces spirodelae sp. nov., isolated from duckweed.</title>
        <authorList>
            <person name="Saimee Y."/>
            <person name="Duangmal K."/>
        </authorList>
    </citation>
    <scope>NUCLEOTIDE SEQUENCE [LARGE SCALE GENOMIC DNA]</scope>
    <source>
        <strain evidence="1 2">S16-07</strain>
    </source>
</reference>
<gene>
    <name evidence="1" type="ORF">ITI46_14725</name>
</gene>
<proteinExistence type="predicted"/>
<dbReference type="EMBL" id="JADKMA010000064">
    <property type="protein sequence ID" value="MBO8192912.1"/>
    <property type="molecule type" value="Genomic_DNA"/>
</dbReference>
<dbReference type="Proteomes" id="UP001519064">
    <property type="component" value="Unassembled WGS sequence"/>
</dbReference>
<organism evidence="1 2">
    <name type="scientific">Streptomyces oryzae</name>
    <dbReference type="NCBI Taxonomy" id="1434886"/>
    <lineage>
        <taxon>Bacteria</taxon>
        <taxon>Bacillati</taxon>
        <taxon>Actinomycetota</taxon>
        <taxon>Actinomycetes</taxon>
        <taxon>Kitasatosporales</taxon>
        <taxon>Streptomycetaceae</taxon>
        <taxon>Streptomyces</taxon>
    </lineage>
</organism>
<protein>
    <submittedName>
        <fullName evidence="1">Uncharacterized protein</fullName>
    </submittedName>
</protein>
<evidence type="ECO:0000313" key="2">
    <source>
        <dbReference type="Proteomes" id="UP001519064"/>
    </source>
</evidence>
<dbReference type="RefSeq" id="WP_209239981.1">
    <property type="nucleotide sequence ID" value="NZ_JADKMA010000064.1"/>
</dbReference>
<keyword evidence="2" id="KW-1185">Reference proteome</keyword>
<evidence type="ECO:0000313" key="1">
    <source>
        <dbReference type="EMBL" id="MBO8192912.1"/>
    </source>
</evidence>
<name>A0ABS3XC05_9ACTN</name>
<comment type="caution">
    <text evidence="1">The sequence shown here is derived from an EMBL/GenBank/DDBJ whole genome shotgun (WGS) entry which is preliminary data.</text>
</comment>